<dbReference type="SUPFAM" id="SSF109604">
    <property type="entry name" value="HD-domain/PDEase-like"/>
    <property type="match status" value="1"/>
</dbReference>
<name>A0ABW4FEJ9_9PSEU</name>
<evidence type="ECO:0000313" key="3">
    <source>
        <dbReference type="Proteomes" id="UP001597145"/>
    </source>
</evidence>
<dbReference type="Pfam" id="PF01966">
    <property type="entry name" value="HD"/>
    <property type="match status" value="1"/>
</dbReference>
<protein>
    <submittedName>
        <fullName evidence="2">HD domain-containing protein</fullName>
    </submittedName>
</protein>
<dbReference type="RefSeq" id="WP_343975064.1">
    <property type="nucleotide sequence ID" value="NZ_BAAAJG010000008.1"/>
</dbReference>
<feature type="domain" description="HD" evidence="1">
    <location>
        <begin position="38"/>
        <end position="158"/>
    </location>
</feature>
<evidence type="ECO:0000259" key="1">
    <source>
        <dbReference type="Pfam" id="PF01966"/>
    </source>
</evidence>
<accession>A0ABW4FEJ9</accession>
<dbReference type="PANTHER" id="PTHR40202">
    <property type="match status" value="1"/>
</dbReference>
<dbReference type="Gene3D" id="1.10.3210.10">
    <property type="entry name" value="Hypothetical protein af1432"/>
    <property type="match status" value="1"/>
</dbReference>
<proteinExistence type="predicted"/>
<evidence type="ECO:0000313" key="2">
    <source>
        <dbReference type="EMBL" id="MFD1529120.1"/>
    </source>
</evidence>
<dbReference type="InterPro" id="IPR052567">
    <property type="entry name" value="OP_Dioxygenase"/>
</dbReference>
<dbReference type="Proteomes" id="UP001597145">
    <property type="component" value="Unassembled WGS sequence"/>
</dbReference>
<keyword evidence="3" id="KW-1185">Reference proteome</keyword>
<gene>
    <name evidence="2" type="ORF">ACFSCY_06680</name>
</gene>
<organism evidence="2 3">
    <name type="scientific">Pseudonocardia aurantiaca</name>
    <dbReference type="NCBI Taxonomy" id="75290"/>
    <lineage>
        <taxon>Bacteria</taxon>
        <taxon>Bacillati</taxon>
        <taxon>Actinomycetota</taxon>
        <taxon>Actinomycetes</taxon>
        <taxon>Pseudonocardiales</taxon>
        <taxon>Pseudonocardiaceae</taxon>
        <taxon>Pseudonocardia</taxon>
    </lineage>
</organism>
<comment type="caution">
    <text evidence="2">The sequence shown here is derived from an EMBL/GenBank/DDBJ whole genome shotgun (WGS) entry which is preliminary data.</text>
</comment>
<sequence>MPLEGTAVPNTAARDRVRADLLATADLPYGGEAVDQLAHALQAGTLAVRAGARPPVVAAALLHDIGRSPGVTAELPEAPHERAGAAYCARLLGHEVGWLVGAHAKRALVTLEPDYAARLSPVSVRSLAAQGGPAAEAEVERFLRHPLAAEAMLVRRWDDEAKVAGAPTCTLDELLDIAGIR</sequence>
<dbReference type="PANTHER" id="PTHR40202:SF1">
    <property type="entry name" value="HD DOMAIN-CONTAINING PROTEIN"/>
    <property type="match status" value="1"/>
</dbReference>
<dbReference type="EMBL" id="JBHUCP010000004">
    <property type="protein sequence ID" value="MFD1529120.1"/>
    <property type="molecule type" value="Genomic_DNA"/>
</dbReference>
<reference evidence="3" key="1">
    <citation type="journal article" date="2019" name="Int. J. Syst. Evol. Microbiol.">
        <title>The Global Catalogue of Microorganisms (GCM) 10K type strain sequencing project: providing services to taxonomists for standard genome sequencing and annotation.</title>
        <authorList>
            <consortium name="The Broad Institute Genomics Platform"/>
            <consortium name="The Broad Institute Genome Sequencing Center for Infectious Disease"/>
            <person name="Wu L."/>
            <person name="Ma J."/>
        </authorList>
    </citation>
    <scope>NUCLEOTIDE SEQUENCE [LARGE SCALE GENOMIC DNA]</scope>
    <source>
        <strain evidence="3">JCM 12165</strain>
    </source>
</reference>
<dbReference type="InterPro" id="IPR006674">
    <property type="entry name" value="HD_domain"/>
</dbReference>